<keyword evidence="6" id="KW-0378">Hydrolase</keyword>
<dbReference type="GO" id="GO:0046872">
    <property type="term" value="F:metal ion binding"/>
    <property type="evidence" value="ECO:0007669"/>
    <property type="project" value="UniProtKB-KW"/>
</dbReference>
<evidence type="ECO:0000256" key="4">
    <source>
        <dbReference type="ARBA" id="ARBA00022722"/>
    </source>
</evidence>
<evidence type="ECO:0000256" key="7">
    <source>
        <dbReference type="ARBA" id="ARBA00023242"/>
    </source>
</evidence>
<comment type="similarity">
    <text evidence="3">Belongs to the HARBI1 family.</text>
</comment>
<dbReference type="InterPro" id="IPR045249">
    <property type="entry name" value="HARBI1-like"/>
</dbReference>
<dbReference type="PANTHER" id="PTHR22930:SF85">
    <property type="entry name" value="GH03217P-RELATED"/>
    <property type="match status" value="1"/>
</dbReference>
<dbReference type="PANTHER" id="PTHR22930">
    <property type="match status" value="1"/>
</dbReference>
<organism evidence="9 10">
    <name type="scientific">Daphnia galeata</name>
    <dbReference type="NCBI Taxonomy" id="27404"/>
    <lineage>
        <taxon>Eukaryota</taxon>
        <taxon>Metazoa</taxon>
        <taxon>Ecdysozoa</taxon>
        <taxon>Arthropoda</taxon>
        <taxon>Crustacea</taxon>
        <taxon>Branchiopoda</taxon>
        <taxon>Diplostraca</taxon>
        <taxon>Cladocera</taxon>
        <taxon>Anomopoda</taxon>
        <taxon>Daphniidae</taxon>
        <taxon>Daphnia</taxon>
    </lineage>
</organism>
<evidence type="ECO:0000256" key="3">
    <source>
        <dbReference type="ARBA" id="ARBA00006958"/>
    </source>
</evidence>
<dbReference type="GO" id="GO:0016787">
    <property type="term" value="F:hydrolase activity"/>
    <property type="evidence" value="ECO:0007669"/>
    <property type="project" value="UniProtKB-KW"/>
</dbReference>
<dbReference type="Proteomes" id="UP000789390">
    <property type="component" value="Unassembled WGS sequence"/>
</dbReference>
<feature type="domain" description="DDE Tnp4" evidence="8">
    <location>
        <begin position="213"/>
        <end position="362"/>
    </location>
</feature>
<comment type="caution">
    <text evidence="9">The sequence shown here is derived from an EMBL/GenBank/DDBJ whole genome shotgun (WGS) entry which is preliminary data.</text>
</comment>
<keyword evidence="7" id="KW-0539">Nucleus</keyword>
<evidence type="ECO:0000313" key="10">
    <source>
        <dbReference type="Proteomes" id="UP000789390"/>
    </source>
</evidence>
<dbReference type="Pfam" id="PF13359">
    <property type="entry name" value="DDE_Tnp_4"/>
    <property type="match status" value="1"/>
</dbReference>
<dbReference type="EMBL" id="CAKKLH010000282">
    <property type="protein sequence ID" value="CAH0108281.1"/>
    <property type="molecule type" value="Genomic_DNA"/>
</dbReference>
<protein>
    <recommendedName>
        <fullName evidence="8">DDE Tnp4 domain-containing protein</fullName>
    </recommendedName>
</protein>
<comment type="subcellular location">
    <subcellularLocation>
        <location evidence="2">Nucleus</location>
    </subcellularLocation>
</comment>
<keyword evidence="4" id="KW-0540">Nuclease</keyword>
<evidence type="ECO:0000256" key="6">
    <source>
        <dbReference type="ARBA" id="ARBA00022801"/>
    </source>
</evidence>
<sequence length="424" mass="48269">MLGVNWSGVDVFVYTMADFCNDVIDEFLEDMGNLTDNFDDLSTGSDNELRAENRRAKKSRLIPFYRTRKDILSYFSADKLMTTFRFDRPSIEYITGFIIQKLLQNESPLIHELSIFQHLLPIFLPRRKTKARRNLLPLDMVLIALQFYATGTFQTVVGNVLRYSQASVSRSIAAVSLSLSLISANHIRFPDNLNNLKREYAEIARLPGVIGSIDGTHIRIQRPILYEKAYVNRKNYHSINVQAICDAGYKFLSVCGTKPGSCHDSSIFKGSAIGKKFESGFFGTSILLGDSGYSNTPFLFIPYNDPVEGYKIRFNRAHKSTRCTIERSFGILKKRFHVLHSEIRMSPTKVSWVIVACCVLHNLAIDLKMPLDDNWAVDGDDFHQEENMPELEIRPTGTITQKEAALRRLGNTKRDRVASKTFPR</sequence>
<dbReference type="OrthoDB" id="6366846at2759"/>
<gene>
    <name evidence="9" type="ORF">DGAL_LOCUS11652</name>
</gene>
<evidence type="ECO:0000256" key="5">
    <source>
        <dbReference type="ARBA" id="ARBA00022723"/>
    </source>
</evidence>
<proteinExistence type="inferred from homology"/>
<dbReference type="InterPro" id="IPR027806">
    <property type="entry name" value="HARBI1_dom"/>
</dbReference>
<dbReference type="AlphaFoldDB" id="A0A8J2RW38"/>
<dbReference type="GO" id="GO:0004518">
    <property type="term" value="F:nuclease activity"/>
    <property type="evidence" value="ECO:0007669"/>
    <property type="project" value="UniProtKB-KW"/>
</dbReference>
<comment type="cofactor">
    <cofactor evidence="1">
        <name>a divalent metal cation</name>
        <dbReference type="ChEBI" id="CHEBI:60240"/>
    </cofactor>
</comment>
<evidence type="ECO:0000259" key="8">
    <source>
        <dbReference type="Pfam" id="PF13359"/>
    </source>
</evidence>
<name>A0A8J2RW38_9CRUS</name>
<accession>A0A8J2RW38</accession>
<reference evidence="9" key="1">
    <citation type="submission" date="2021-11" db="EMBL/GenBank/DDBJ databases">
        <authorList>
            <person name="Schell T."/>
        </authorList>
    </citation>
    <scope>NUCLEOTIDE SEQUENCE</scope>
    <source>
        <strain evidence="9">M5</strain>
    </source>
</reference>
<dbReference type="GO" id="GO:0005634">
    <property type="term" value="C:nucleus"/>
    <property type="evidence" value="ECO:0007669"/>
    <property type="project" value="UniProtKB-SubCell"/>
</dbReference>
<evidence type="ECO:0000256" key="2">
    <source>
        <dbReference type="ARBA" id="ARBA00004123"/>
    </source>
</evidence>
<keyword evidence="10" id="KW-1185">Reference proteome</keyword>
<evidence type="ECO:0000313" key="9">
    <source>
        <dbReference type="EMBL" id="CAH0108281.1"/>
    </source>
</evidence>
<keyword evidence="5" id="KW-0479">Metal-binding</keyword>
<evidence type="ECO:0000256" key="1">
    <source>
        <dbReference type="ARBA" id="ARBA00001968"/>
    </source>
</evidence>